<comment type="similarity">
    <text evidence="2 9">Belongs to the sulfotransferase 2 family.</text>
</comment>
<accession>A0A8J2HG73</accession>
<comment type="subcellular location">
    <subcellularLocation>
        <location evidence="1 9">Golgi apparatus membrane</location>
        <topology evidence="1 9">Single-pass type II membrane protein</topology>
    </subcellularLocation>
</comment>
<evidence type="ECO:0000256" key="6">
    <source>
        <dbReference type="ARBA" id="ARBA00023034"/>
    </source>
</evidence>
<dbReference type="Proteomes" id="UP000786811">
    <property type="component" value="Unassembled WGS sequence"/>
</dbReference>
<dbReference type="GO" id="GO:0008146">
    <property type="term" value="F:sulfotransferase activity"/>
    <property type="evidence" value="ECO:0007669"/>
    <property type="project" value="InterPro"/>
</dbReference>
<dbReference type="GO" id="GO:0000139">
    <property type="term" value="C:Golgi membrane"/>
    <property type="evidence" value="ECO:0007669"/>
    <property type="project" value="UniProtKB-SubCell"/>
</dbReference>
<protein>
    <recommendedName>
        <fullName evidence="9">Carbohydrate sulfotransferase</fullName>
        <ecNumber evidence="9">2.8.2.-</ecNumber>
    </recommendedName>
</protein>
<keyword evidence="9" id="KW-0119">Carbohydrate metabolism</keyword>
<evidence type="ECO:0000256" key="9">
    <source>
        <dbReference type="RuleBase" id="RU364020"/>
    </source>
</evidence>
<dbReference type="PANTHER" id="PTHR12137">
    <property type="entry name" value="CARBOHYDRATE SULFOTRANSFERASE"/>
    <property type="match status" value="1"/>
</dbReference>
<evidence type="ECO:0000256" key="3">
    <source>
        <dbReference type="ARBA" id="ARBA00022679"/>
    </source>
</evidence>
<dbReference type="EMBL" id="CAJNRD030001122">
    <property type="protein sequence ID" value="CAG5100034.1"/>
    <property type="molecule type" value="Genomic_DNA"/>
</dbReference>
<keyword evidence="4" id="KW-0812">Transmembrane</keyword>
<keyword evidence="6 9" id="KW-0333">Golgi apparatus</keyword>
<keyword evidence="9" id="KW-0735">Signal-anchor</keyword>
<gene>
    <name evidence="10" type="ORF">HICCMSTLAB_LOCUS9351</name>
</gene>
<evidence type="ECO:0000256" key="4">
    <source>
        <dbReference type="ARBA" id="ARBA00022692"/>
    </source>
</evidence>
<reference evidence="10" key="1">
    <citation type="submission" date="2021-04" db="EMBL/GenBank/DDBJ databases">
        <authorList>
            <person name="Chebbi M.A.C M."/>
        </authorList>
    </citation>
    <scope>NUCLEOTIDE SEQUENCE</scope>
</reference>
<sequence length="240" mass="28598">MCLLMNISESVLTNGKEQMSSIARKVMPDLDFPEAEKAMLATTKVLIVRHPFERLLSAYRDKLENSVARRDHGTLYFYRKYGRTIVDKYRDKTFTPPPKDQFISNDNEPKPAGIEPTWKEFVNYLIDTDLEIYSDDHWIPYYLYCTPCSLNYTYILKVETLDLDQSLIIEKLNLKNKIHPIHRHKGSQDKLNPSKIYFRQLTQQQISELYNKYKLDFEMFDYSAEIYYSYASDFFQYTDY</sequence>
<keyword evidence="7" id="KW-0472">Membrane</keyword>
<dbReference type="AlphaFoldDB" id="A0A8J2HG73"/>
<comment type="caution">
    <text evidence="10">The sequence shown here is derived from an EMBL/GenBank/DDBJ whole genome shotgun (WGS) entry which is preliminary data.</text>
</comment>
<dbReference type="PANTHER" id="PTHR12137:SF54">
    <property type="entry name" value="CARBOHYDRATE SULFOTRANSFERASE"/>
    <property type="match status" value="1"/>
</dbReference>
<dbReference type="EC" id="2.8.2.-" evidence="9"/>
<organism evidence="10 11">
    <name type="scientific">Cotesia congregata</name>
    <name type="common">Parasitoid wasp</name>
    <name type="synonym">Apanteles congregatus</name>
    <dbReference type="NCBI Taxonomy" id="51543"/>
    <lineage>
        <taxon>Eukaryota</taxon>
        <taxon>Metazoa</taxon>
        <taxon>Ecdysozoa</taxon>
        <taxon>Arthropoda</taxon>
        <taxon>Hexapoda</taxon>
        <taxon>Insecta</taxon>
        <taxon>Pterygota</taxon>
        <taxon>Neoptera</taxon>
        <taxon>Endopterygota</taxon>
        <taxon>Hymenoptera</taxon>
        <taxon>Apocrita</taxon>
        <taxon>Ichneumonoidea</taxon>
        <taxon>Braconidae</taxon>
        <taxon>Microgastrinae</taxon>
        <taxon>Cotesia</taxon>
    </lineage>
</organism>
<keyword evidence="8 9" id="KW-0325">Glycoprotein</keyword>
<evidence type="ECO:0000256" key="7">
    <source>
        <dbReference type="ARBA" id="ARBA00023136"/>
    </source>
</evidence>
<dbReference type="OrthoDB" id="2019940at2759"/>
<evidence type="ECO:0000256" key="5">
    <source>
        <dbReference type="ARBA" id="ARBA00022989"/>
    </source>
</evidence>
<keyword evidence="3 9" id="KW-0808">Transferase</keyword>
<evidence type="ECO:0000313" key="11">
    <source>
        <dbReference type="Proteomes" id="UP000786811"/>
    </source>
</evidence>
<dbReference type="Pfam" id="PF03567">
    <property type="entry name" value="Sulfotransfer_2"/>
    <property type="match status" value="1"/>
</dbReference>
<keyword evidence="5" id="KW-1133">Transmembrane helix</keyword>
<dbReference type="InterPro" id="IPR018011">
    <property type="entry name" value="Carb_sulfotrans_8-10"/>
</dbReference>
<evidence type="ECO:0000256" key="1">
    <source>
        <dbReference type="ARBA" id="ARBA00004323"/>
    </source>
</evidence>
<evidence type="ECO:0000256" key="2">
    <source>
        <dbReference type="ARBA" id="ARBA00006339"/>
    </source>
</evidence>
<keyword evidence="11" id="KW-1185">Reference proteome</keyword>
<dbReference type="InterPro" id="IPR005331">
    <property type="entry name" value="Sulfotransferase"/>
</dbReference>
<evidence type="ECO:0000313" key="10">
    <source>
        <dbReference type="EMBL" id="CAG5100034.1"/>
    </source>
</evidence>
<evidence type="ECO:0000256" key="8">
    <source>
        <dbReference type="ARBA" id="ARBA00023180"/>
    </source>
</evidence>
<proteinExistence type="inferred from homology"/>
<dbReference type="GO" id="GO:0016051">
    <property type="term" value="P:carbohydrate biosynthetic process"/>
    <property type="evidence" value="ECO:0007669"/>
    <property type="project" value="InterPro"/>
</dbReference>
<name>A0A8J2HG73_COTCN</name>